<proteinExistence type="inferred from homology"/>
<keyword evidence="7" id="KW-1185">Reference proteome</keyword>
<organism evidence="6 7">
    <name type="scientific">Lichenibacterium minor</name>
    <dbReference type="NCBI Taxonomy" id="2316528"/>
    <lineage>
        <taxon>Bacteria</taxon>
        <taxon>Pseudomonadati</taxon>
        <taxon>Pseudomonadota</taxon>
        <taxon>Alphaproteobacteria</taxon>
        <taxon>Hyphomicrobiales</taxon>
        <taxon>Lichenihabitantaceae</taxon>
        <taxon>Lichenibacterium</taxon>
    </lineage>
</organism>
<protein>
    <submittedName>
        <fullName evidence="6">FMN reductase</fullName>
    </submittedName>
</protein>
<dbReference type="SUPFAM" id="SSF52218">
    <property type="entry name" value="Flavoproteins"/>
    <property type="match status" value="1"/>
</dbReference>
<comment type="caution">
    <text evidence="6">The sequence shown here is derived from an EMBL/GenBank/DDBJ whole genome shotgun (WGS) entry which is preliminary data.</text>
</comment>
<dbReference type="OrthoDB" id="1643408at2"/>
<sequence length="185" mass="19367">MSLPQIVGLSGSTSRPSRTTALVEAVIEHLSDLGPCRLIELADEAPHLAAALSPAALSGRVAATVAAVEAADLLVVGTPVYRGSYPGLFKHLFDLVDHRALVGKPVVLAATGGSALHALMIEHQLRPLFGFFNALALPTGIYATEADFDGYALTGERVRERAARAAAEARAQLGLRFPVRIPAIA</sequence>
<dbReference type="Gene3D" id="3.40.50.360">
    <property type="match status" value="1"/>
</dbReference>
<dbReference type="Pfam" id="PF03358">
    <property type="entry name" value="FMN_red"/>
    <property type="match status" value="1"/>
</dbReference>
<dbReference type="AlphaFoldDB" id="A0A4Q2UA83"/>
<reference evidence="6 7" key="2">
    <citation type="submission" date="2019-02" db="EMBL/GenBank/DDBJ databases">
        <title>'Lichenibacterium ramalinii' gen. nov. sp. nov., 'Lichenibacterium minor' gen. nov. sp. nov.</title>
        <authorList>
            <person name="Pankratov T."/>
        </authorList>
    </citation>
    <scope>NUCLEOTIDE SEQUENCE [LARGE SCALE GENOMIC DNA]</scope>
    <source>
        <strain evidence="6 7">RmlP026</strain>
    </source>
</reference>
<dbReference type="InterPro" id="IPR005025">
    <property type="entry name" value="FMN_Rdtase-like_dom"/>
</dbReference>
<dbReference type="Proteomes" id="UP000290759">
    <property type="component" value="Unassembled WGS sequence"/>
</dbReference>
<evidence type="ECO:0000256" key="4">
    <source>
        <dbReference type="ARBA" id="ARBA00023002"/>
    </source>
</evidence>
<evidence type="ECO:0000256" key="3">
    <source>
        <dbReference type="ARBA" id="ARBA00022643"/>
    </source>
</evidence>
<dbReference type="PANTHER" id="PTHR43408">
    <property type="entry name" value="FMN REDUCTASE (NADPH)"/>
    <property type="match status" value="1"/>
</dbReference>
<dbReference type="EMBL" id="QYBB01000002">
    <property type="protein sequence ID" value="RYC33442.1"/>
    <property type="molecule type" value="Genomic_DNA"/>
</dbReference>
<evidence type="ECO:0000313" key="7">
    <source>
        <dbReference type="Proteomes" id="UP000290759"/>
    </source>
</evidence>
<gene>
    <name evidence="6" type="primary">msuE</name>
    <name evidence="6" type="ORF">D3273_02910</name>
</gene>
<feature type="domain" description="NADPH-dependent FMN reductase-like" evidence="5">
    <location>
        <begin position="5"/>
        <end position="146"/>
    </location>
</feature>
<accession>A0A4Q2UA83</accession>
<evidence type="ECO:0000313" key="6">
    <source>
        <dbReference type="EMBL" id="RYC33442.1"/>
    </source>
</evidence>
<dbReference type="NCBIfam" id="TIGR03566">
    <property type="entry name" value="FMN_reduc_MsuE"/>
    <property type="match status" value="1"/>
</dbReference>
<reference evidence="6 7" key="1">
    <citation type="submission" date="2018-12" db="EMBL/GenBank/DDBJ databases">
        <authorList>
            <person name="Grouzdev D.S."/>
            <person name="Krutkina M.S."/>
        </authorList>
    </citation>
    <scope>NUCLEOTIDE SEQUENCE [LARGE SCALE GENOMIC DNA]</scope>
    <source>
        <strain evidence="6 7">RmlP026</strain>
    </source>
</reference>
<dbReference type="RefSeq" id="WP_129223337.1">
    <property type="nucleotide sequence ID" value="NZ_QYBB01000002.1"/>
</dbReference>
<evidence type="ECO:0000259" key="5">
    <source>
        <dbReference type="Pfam" id="PF03358"/>
    </source>
</evidence>
<dbReference type="InterPro" id="IPR029039">
    <property type="entry name" value="Flavoprotein-like_sf"/>
</dbReference>
<keyword evidence="3" id="KW-0288">FMN</keyword>
<dbReference type="InterPro" id="IPR051814">
    <property type="entry name" value="NAD(P)H-dep_FMN_reductase"/>
</dbReference>
<name>A0A4Q2UA83_9HYPH</name>
<evidence type="ECO:0000256" key="1">
    <source>
        <dbReference type="ARBA" id="ARBA00005990"/>
    </source>
</evidence>
<comment type="similarity">
    <text evidence="1">Belongs to the SsuE family.</text>
</comment>
<keyword evidence="2" id="KW-0285">Flavoprotein</keyword>
<dbReference type="PANTHER" id="PTHR43408:SF2">
    <property type="entry name" value="FMN REDUCTASE (NADPH)"/>
    <property type="match status" value="1"/>
</dbReference>
<evidence type="ECO:0000256" key="2">
    <source>
        <dbReference type="ARBA" id="ARBA00022630"/>
    </source>
</evidence>
<dbReference type="InterPro" id="IPR019912">
    <property type="entry name" value="FMN_Rdtase_MsuE-like"/>
</dbReference>
<keyword evidence="4" id="KW-0560">Oxidoreductase</keyword>
<dbReference type="GO" id="GO:0016491">
    <property type="term" value="F:oxidoreductase activity"/>
    <property type="evidence" value="ECO:0007669"/>
    <property type="project" value="UniProtKB-KW"/>
</dbReference>